<protein>
    <submittedName>
        <fullName evidence="2">Homoserine kinase type II</fullName>
    </submittedName>
</protein>
<dbReference type="SUPFAM" id="SSF56112">
    <property type="entry name" value="Protein kinase-like (PK-like)"/>
    <property type="match status" value="1"/>
</dbReference>
<keyword evidence="2" id="KW-0418">Kinase</keyword>
<dbReference type="Gene3D" id="3.90.1200.10">
    <property type="match status" value="1"/>
</dbReference>
<dbReference type="Gene3D" id="3.30.200.20">
    <property type="entry name" value="Phosphorylase Kinase, domain 1"/>
    <property type="match status" value="1"/>
</dbReference>
<dbReference type="AlphaFoldDB" id="A0A1I3XLA5"/>
<organism evidence="2 3">
    <name type="scientific">Streptosporangium canum</name>
    <dbReference type="NCBI Taxonomy" id="324952"/>
    <lineage>
        <taxon>Bacteria</taxon>
        <taxon>Bacillati</taxon>
        <taxon>Actinomycetota</taxon>
        <taxon>Actinomycetes</taxon>
        <taxon>Streptosporangiales</taxon>
        <taxon>Streptosporangiaceae</taxon>
        <taxon>Streptosporangium</taxon>
    </lineage>
</organism>
<reference evidence="3" key="1">
    <citation type="submission" date="2016-10" db="EMBL/GenBank/DDBJ databases">
        <authorList>
            <person name="Varghese N."/>
            <person name="Submissions S."/>
        </authorList>
    </citation>
    <scope>NUCLEOTIDE SEQUENCE [LARGE SCALE GENOMIC DNA]</scope>
    <source>
        <strain evidence="3">CGMCC 4.2126</strain>
    </source>
</reference>
<feature type="domain" description="Aminoglycoside phosphotransferase" evidence="1">
    <location>
        <begin position="28"/>
        <end position="276"/>
    </location>
</feature>
<sequence>MTSPAGSDLGGRVAAVLAASYGLEVRTITQLPIGQGTVNFRVACDDGLEAFVKNYPAGTDLGAEREAIGLSTLAVEAGIPGAQVLPNEKGKVIDASGELPVSVWEWMPGRVETRLSATQMTAAGDALGRIHALFAPLPTGPDPDAAVQAWRTPDVDGLAATIDKLLKIIAGRVRDGVADTFDVEAQRTLLERRSMLDRVPGLLDDLPEKLTVQVLHGDYSPVNLLFEGETLSAVLDYRPPNPPFLLSYDLGRMAFYPNTVADDPGWADSAATFIRAYRDAHSAVPAVDVRACGRVALLQLLTSLYGVKQHYLKPGLFQADLDEFWLLRHHTAGVLLAQLAETDDLLAEPAN</sequence>
<accession>A0A1I3XLA5</accession>
<dbReference type="InterPro" id="IPR002575">
    <property type="entry name" value="Aminoglycoside_PTrfase"/>
</dbReference>
<keyword evidence="3" id="KW-1185">Reference proteome</keyword>
<dbReference type="GO" id="GO:0016301">
    <property type="term" value="F:kinase activity"/>
    <property type="evidence" value="ECO:0007669"/>
    <property type="project" value="UniProtKB-KW"/>
</dbReference>
<evidence type="ECO:0000313" key="3">
    <source>
        <dbReference type="Proteomes" id="UP000199111"/>
    </source>
</evidence>
<keyword evidence="2" id="KW-0808">Transferase</keyword>
<gene>
    <name evidence="2" type="ORF">SAMN05216275_119103</name>
</gene>
<dbReference type="Pfam" id="PF01636">
    <property type="entry name" value="APH"/>
    <property type="match status" value="1"/>
</dbReference>
<dbReference type="InterPro" id="IPR011009">
    <property type="entry name" value="Kinase-like_dom_sf"/>
</dbReference>
<evidence type="ECO:0000313" key="2">
    <source>
        <dbReference type="EMBL" id="SFK20129.1"/>
    </source>
</evidence>
<dbReference type="Proteomes" id="UP000199111">
    <property type="component" value="Unassembled WGS sequence"/>
</dbReference>
<name>A0A1I3XLA5_9ACTN</name>
<proteinExistence type="predicted"/>
<dbReference type="EMBL" id="FOQY01000019">
    <property type="protein sequence ID" value="SFK20129.1"/>
    <property type="molecule type" value="Genomic_DNA"/>
</dbReference>
<evidence type="ECO:0000259" key="1">
    <source>
        <dbReference type="Pfam" id="PF01636"/>
    </source>
</evidence>